<name>A0A6G5QHK0_9BACT</name>
<evidence type="ECO:0000256" key="1">
    <source>
        <dbReference type="SAM" id="Coils"/>
    </source>
</evidence>
<feature type="coiled-coil region" evidence="1">
    <location>
        <begin position="10"/>
        <end position="66"/>
    </location>
</feature>
<dbReference type="Proteomes" id="UP000503264">
    <property type="component" value="Chromosome"/>
</dbReference>
<proteinExistence type="predicted"/>
<evidence type="ECO:0000313" key="3">
    <source>
        <dbReference type="Proteomes" id="UP000503264"/>
    </source>
</evidence>
<sequence length="137" mass="15948">MLKKYLNDAIDTLDKLISTTEQDIANIKEAKHSAVDESVRVKTALIKQFEDTKRALDKELVKISNSDSQKNLAQMLDDEIKQKLVVMREKLELLNKKNKEYARHVVLIKNFFDSLSKEIFNPEDSEYGSDLRYKTRV</sequence>
<keyword evidence="1" id="KW-0175">Coiled coil</keyword>
<keyword evidence="2" id="KW-0969">Cilium</keyword>
<protein>
    <submittedName>
        <fullName evidence="2">Flagellar biosynthesis protein FlgN</fullName>
    </submittedName>
</protein>
<evidence type="ECO:0000313" key="2">
    <source>
        <dbReference type="EMBL" id="QCD45079.1"/>
    </source>
</evidence>
<gene>
    <name evidence="2" type="primary">flgN</name>
    <name evidence="2" type="ORF">CMUC_1314</name>
</gene>
<keyword evidence="2" id="KW-0282">Flagellum</keyword>
<keyword evidence="3" id="KW-1185">Reference proteome</keyword>
<dbReference type="AlphaFoldDB" id="A0A6G5QHK0"/>
<dbReference type="RefSeq" id="WP_034967169.1">
    <property type="nucleotide sequence ID" value="NZ_CP012542.1"/>
</dbReference>
<reference evidence="2 3" key="1">
    <citation type="submission" date="2016-07" db="EMBL/GenBank/DDBJ databases">
        <title>Comparative genomics of the Campylobacter concisus group.</title>
        <authorList>
            <person name="Miller W.G."/>
            <person name="Yee E."/>
            <person name="Chapman M.H."/>
            <person name="Huynh S."/>
            <person name="Bono J.L."/>
            <person name="On S.L.W."/>
            <person name="StLeger J."/>
            <person name="Foster G."/>
            <person name="Parker C.T."/>
        </authorList>
    </citation>
    <scope>NUCLEOTIDE SEQUENCE [LARGE SCALE GENOMIC DNA]</scope>
    <source>
        <strain evidence="2 3">CCUG 21559</strain>
    </source>
</reference>
<organism evidence="2 3">
    <name type="scientific">Campylobacter mucosalis CCUG 21559</name>
    <dbReference type="NCBI Taxonomy" id="1032067"/>
    <lineage>
        <taxon>Bacteria</taxon>
        <taxon>Pseudomonadati</taxon>
        <taxon>Campylobacterota</taxon>
        <taxon>Epsilonproteobacteria</taxon>
        <taxon>Campylobacterales</taxon>
        <taxon>Campylobacteraceae</taxon>
        <taxon>Campylobacter</taxon>
    </lineage>
</organism>
<accession>A0A6G5QHK0</accession>
<keyword evidence="2" id="KW-0966">Cell projection</keyword>
<dbReference type="EMBL" id="CP012542">
    <property type="protein sequence ID" value="QCD45079.1"/>
    <property type="molecule type" value="Genomic_DNA"/>
</dbReference>